<feature type="signal peptide" evidence="2">
    <location>
        <begin position="1"/>
        <end position="24"/>
    </location>
</feature>
<keyword evidence="1 2" id="KW-0732">Signal</keyword>
<proteinExistence type="predicted"/>
<gene>
    <name evidence="4" type="ORF">GCM10022239_13010</name>
</gene>
<feature type="domain" description="Solute-binding protein family 3/N-terminal" evidence="3">
    <location>
        <begin position="57"/>
        <end position="282"/>
    </location>
</feature>
<organism evidence="4 5">
    <name type="scientific">Leifsonella bigeumensis</name>
    <dbReference type="NCBI Taxonomy" id="433643"/>
    <lineage>
        <taxon>Bacteria</taxon>
        <taxon>Bacillati</taxon>
        <taxon>Actinomycetota</taxon>
        <taxon>Actinomycetes</taxon>
        <taxon>Micrococcales</taxon>
        <taxon>Microbacteriaceae</taxon>
        <taxon>Leifsonella</taxon>
    </lineage>
</organism>
<evidence type="ECO:0000256" key="2">
    <source>
        <dbReference type="SAM" id="SignalP"/>
    </source>
</evidence>
<name>A0ABP7FH24_9MICO</name>
<dbReference type="CDD" id="cd01004">
    <property type="entry name" value="PBP2_MidA_like"/>
    <property type="match status" value="1"/>
</dbReference>
<dbReference type="SUPFAM" id="SSF53850">
    <property type="entry name" value="Periplasmic binding protein-like II"/>
    <property type="match status" value="1"/>
</dbReference>
<dbReference type="SMART" id="SM00062">
    <property type="entry name" value="PBPb"/>
    <property type="match status" value="1"/>
</dbReference>
<dbReference type="Gene3D" id="3.40.190.10">
    <property type="entry name" value="Periplasmic binding protein-like II"/>
    <property type="match status" value="2"/>
</dbReference>
<dbReference type="Pfam" id="PF00497">
    <property type="entry name" value="SBP_bac_3"/>
    <property type="match status" value="1"/>
</dbReference>
<protein>
    <submittedName>
        <fullName evidence="4">ABC transporter substrate-binding protein</fullName>
    </submittedName>
</protein>
<sequence>MRTKYALPAIVAAAALLLTGCVDNSTDTPGTGGDTPAVGVDEAAVALLPDDIKASGKLVIGIDPTYAPNEYKDDAGNPIGWDVDLGNAMAAKLGLTPDYQISSFDKIIPSITGGTYDIGLSSFTDNEEREKSVDFVNYYQAGIQWAQQIGKTVDQANACGLTVAVQATTYEETDELPAKSKACTDAGKAAITILKFDKQDEASNALALGRADAMTADSPITQYAVSQLSDKIELAGDAFDVAPYGIAVDKGSALAQAIQAALQSMIDDGSYKTILDKWGVFSGAIDKITINAATAG</sequence>
<keyword evidence="5" id="KW-1185">Reference proteome</keyword>
<comment type="caution">
    <text evidence="4">The sequence shown here is derived from an EMBL/GenBank/DDBJ whole genome shotgun (WGS) entry which is preliminary data.</text>
</comment>
<accession>A0ABP7FH24</accession>
<dbReference type="InterPro" id="IPR001638">
    <property type="entry name" value="Solute-binding_3/MltF_N"/>
</dbReference>
<dbReference type="PANTHER" id="PTHR35936:SF17">
    <property type="entry name" value="ARGININE-BINDING EXTRACELLULAR PROTEIN ARTP"/>
    <property type="match status" value="1"/>
</dbReference>
<evidence type="ECO:0000256" key="1">
    <source>
        <dbReference type="ARBA" id="ARBA00022729"/>
    </source>
</evidence>
<dbReference type="EMBL" id="BAABAE010000003">
    <property type="protein sequence ID" value="GAA3738862.1"/>
    <property type="molecule type" value="Genomic_DNA"/>
</dbReference>
<evidence type="ECO:0000259" key="3">
    <source>
        <dbReference type="SMART" id="SM00062"/>
    </source>
</evidence>
<feature type="chain" id="PRO_5045432478" evidence="2">
    <location>
        <begin position="25"/>
        <end position="296"/>
    </location>
</feature>
<evidence type="ECO:0000313" key="5">
    <source>
        <dbReference type="Proteomes" id="UP001501004"/>
    </source>
</evidence>
<dbReference type="RefSeq" id="WP_344754938.1">
    <property type="nucleotide sequence ID" value="NZ_BAABAE010000003.1"/>
</dbReference>
<dbReference type="PANTHER" id="PTHR35936">
    <property type="entry name" value="MEMBRANE-BOUND LYTIC MUREIN TRANSGLYCOSYLASE F"/>
    <property type="match status" value="1"/>
</dbReference>
<evidence type="ECO:0000313" key="4">
    <source>
        <dbReference type="EMBL" id="GAA3738862.1"/>
    </source>
</evidence>
<reference evidence="5" key="1">
    <citation type="journal article" date="2019" name="Int. J. Syst. Evol. Microbiol.">
        <title>The Global Catalogue of Microorganisms (GCM) 10K type strain sequencing project: providing services to taxonomists for standard genome sequencing and annotation.</title>
        <authorList>
            <consortium name="The Broad Institute Genomics Platform"/>
            <consortium name="The Broad Institute Genome Sequencing Center for Infectious Disease"/>
            <person name="Wu L."/>
            <person name="Ma J."/>
        </authorList>
    </citation>
    <scope>NUCLEOTIDE SEQUENCE [LARGE SCALE GENOMIC DNA]</scope>
    <source>
        <strain evidence="5">JCM 16949</strain>
    </source>
</reference>
<dbReference type="PROSITE" id="PS51257">
    <property type="entry name" value="PROKAR_LIPOPROTEIN"/>
    <property type="match status" value="1"/>
</dbReference>
<dbReference type="Proteomes" id="UP001501004">
    <property type="component" value="Unassembled WGS sequence"/>
</dbReference>